<dbReference type="AlphaFoldDB" id="A0A1G6M8I4"/>
<sequence>MTYWINNLQISRKFLLIGALAFFMFAIPTAMVINLNWTNVRVLERENLGIAPARELLKLVQLTQQHRGLSAAFLGGDASLDAPRRAKQAEVDAAIARAQAAAAPLADRTLSSALDKAASDWRELASGVGGKAITGGQSNLRHAALVASELDLIDDVANSSGISLDADASSYYLQRAALIHLPQLTEALGQMRARGALVLARGDASPEERVRIETLADRARQYHGDARKTLVLASGGNLPPQVETARKAALAAADEGFKLADENIVKATALSMPAPQWVAQMTRIIDAQFALVTASFDVLNDTLGQRTQALRRDMMVLSAAVALLAALAAWVMWVITRATTRSVAAAVQLAEAVAQGDLSTRVQSQGRDEIARLLQALGTMNDRLSDVVGSVRGNAESVANASLQIAQGNADLSQRTEEQASSLEETAASMEELGSTVQHNADSAREASQLARSASGVAVRGGEVVGQVVETMKGINGSSRRIADIIGVIDSIAFQTNILALNAAVEAARAGEQGRGFAVVASEVRSLAGRSAEAAKEIKTLINDSVERVERGSALVDEAGTTMSEIVASIQRVSDIVTEISAATAEQSSGISQVGEAVSQMDQVTQQNAALVEESAAAAQSLKAQAQQLVDTVAVFRLSGEPGALRLA</sequence>
<dbReference type="FunFam" id="1.10.287.950:FF:000001">
    <property type="entry name" value="Methyl-accepting chemotaxis sensory transducer"/>
    <property type="match status" value="1"/>
</dbReference>
<dbReference type="InterPro" id="IPR004089">
    <property type="entry name" value="MCPsignal_dom"/>
</dbReference>
<dbReference type="OrthoDB" id="343520at2"/>
<protein>
    <submittedName>
        <fullName evidence="9">Methyl-accepting chemotaxis protein</fullName>
    </submittedName>
</protein>
<feature type="domain" description="Methyl-accepting transducer" evidence="7">
    <location>
        <begin position="394"/>
        <end position="623"/>
    </location>
</feature>
<dbReference type="EMBL" id="FMZC01000002">
    <property type="protein sequence ID" value="SDC51657.1"/>
    <property type="molecule type" value="Genomic_DNA"/>
</dbReference>
<dbReference type="Pfam" id="PF00672">
    <property type="entry name" value="HAMP"/>
    <property type="match status" value="1"/>
</dbReference>
<evidence type="ECO:0000256" key="2">
    <source>
        <dbReference type="ARBA" id="ARBA00022481"/>
    </source>
</evidence>
<dbReference type="InterPro" id="IPR004090">
    <property type="entry name" value="Chemotax_Me-accpt_rcpt"/>
</dbReference>
<evidence type="ECO:0000313" key="9">
    <source>
        <dbReference type="EMBL" id="SDC51657.1"/>
    </source>
</evidence>
<feature type="transmembrane region" description="Helical" evidence="6">
    <location>
        <begin position="14"/>
        <end position="35"/>
    </location>
</feature>
<name>A0A1G6M8I4_9BURK</name>
<dbReference type="InterPro" id="IPR003660">
    <property type="entry name" value="HAMP_dom"/>
</dbReference>
<dbReference type="SUPFAM" id="SSF58104">
    <property type="entry name" value="Methyl-accepting chemotaxis protein (MCP) signaling domain"/>
    <property type="match status" value="1"/>
</dbReference>
<keyword evidence="10" id="KW-1185">Reference proteome</keyword>
<dbReference type="SMART" id="SM00304">
    <property type="entry name" value="HAMP"/>
    <property type="match status" value="1"/>
</dbReference>
<dbReference type="Pfam" id="PF08376">
    <property type="entry name" value="NIT"/>
    <property type="match status" value="1"/>
</dbReference>
<dbReference type="SMART" id="SM00283">
    <property type="entry name" value="MA"/>
    <property type="match status" value="1"/>
</dbReference>
<evidence type="ECO:0000259" key="8">
    <source>
        <dbReference type="PROSITE" id="PS50885"/>
    </source>
</evidence>
<feature type="region of interest" description="Disordered" evidence="5">
    <location>
        <begin position="409"/>
        <end position="428"/>
    </location>
</feature>
<keyword evidence="6" id="KW-0472">Membrane</keyword>
<keyword evidence="6" id="KW-1133">Transmembrane helix</keyword>
<dbReference type="GO" id="GO:0004888">
    <property type="term" value="F:transmembrane signaling receptor activity"/>
    <property type="evidence" value="ECO:0007669"/>
    <property type="project" value="InterPro"/>
</dbReference>
<dbReference type="PANTHER" id="PTHR43531">
    <property type="entry name" value="PROTEIN ICFG"/>
    <property type="match status" value="1"/>
</dbReference>
<dbReference type="PANTHER" id="PTHR43531:SF14">
    <property type="entry name" value="METHYL-ACCEPTING CHEMOTAXIS PROTEIN I-RELATED"/>
    <property type="match status" value="1"/>
</dbReference>
<keyword evidence="4" id="KW-0807">Transducer</keyword>
<dbReference type="STRING" id="187868.SAMN05192589_102347"/>
<feature type="compositionally biased region" description="Polar residues" evidence="5">
    <location>
        <begin position="409"/>
        <end position="424"/>
    </location>
</feature>
<proteinExistence type="inferred from homology"/>
<dbReference type="Gene3D" id="1.10.287.950">
    <property type="entry name" value="Methyl-accepting chemotaxis protein"/>
    <property type="match status" value="1"/>
</dbReference>
<evidence type="ECO:0000313" key="10">
    <source>
        <dbReference type="Proteomes" id="UP000198781"/>
    </source>
</evidence>
<evidence type="ECO:0000256" key="1">
    <source>
        <dbReference type="ARBA" id="ARBA00004370"/>
    </source>
</evidence>
<dbReference type="Pfam" id="PF00015">
    <property type="entry name" value="MCPsignal"/>
    <property type="match status" value="1"/>
</dbReference>
<keyword evidence="6" id="KW-0812">Transmembrane</keyword>
<dbReference type="GO" id="GO:0007165">
    <property type="term" value="P:signal transduction"/>
    <property type="evidence" value="ECO:0007669"/>
    <property type="project" value="UniProtKB-KW"/>
</dbReference>
<evidence type="ECO:0000259" key="7">
    <source>
        <dbReference type="PROSITE" id="PS50111"/>
    </source>
</evidence>
<dbReference type="PROSITE" id="PS50885">
    <property type="entry name" value="HAMP"/>
    <property type="match status" value="1"/>
</dbReference>
<dbReference type="PROSITE" id="PS50111">
    <property type="entry name" value="CHEMOTAXIS_TRANSDUC_2"/>
    <property type="match status" value="1"/>
</dbReference>
<dbReference type="CDD" id="cd11386">
    <property type="entry name" value="MCP_signal"/>
    <property type="match status" value="1"/>
</dbReference>
<dbReference type="RefSeq" id="WP_092740691.1">
    <property type="nucleotide sequence ID" value="NZ_FMZC01000002.1"/>
</dbReference>
<dbReference type="GO" id="GO:0005886">
    <property type="term" value="C:plasma membrane"/>
    <property type="evidence" value="ECO:0007669"/>
    <property type="project" value="TreeGrafter"/>
</dbReference>
<dbReference type="InterPro" id="IPR013587">
    <property type="entry name" value="Nitrate/nitrite_sensing"/>
</dbReference>
<evidence type="ECO:0000256" key="6">
    <source>
        <dbReference type="SAM" id="Phobius"/>
    </source>
</evidence>
<evidence type="ECO:0000256" key="5">
    <source>
        <dbReference type="SAM" id="MobiDB-lite"/>
    </source>
</evidence>
<reference evidence="9 10" key="1">
    <citation type="submission" date="2016-10" db="EMBL/GenBank/DDBJ databases">
        <authorList>
            <person name="de Groot N.N."/>
        </authorList>
    </citation>
    <scope>NUCLEOTIDE SEQUENCE [LARGE SCALE GENOMIC DNA]</scope>
    <source>
        <strain evidence="9 10">DSM 16619</strain>
    </source>
</reference>
<dbReference type="GO" id="GO:0006935">
    <property type="term" value="P:chemotaxis"/>
    <property type="evidence" value="ECO:0007669"/>
    <property type="project" value="InterPro"/>
</dbReference>
<organism evidence="9 10">
    <name type="scientific">Paracidovorax valerianellae</name>
    <dbReference type="NCBI Taxonomy" id="187868"/>
    <lineage>
        <taxon>Bacteria</taxon>
        <taxon>Pseudomonadati</taxon>
        <taxon>Pseudomonadota</taxon>
        <taxon>Betaproteobacteria</taxon>
        <taxon>Burkholderiales</taxon>
        <taxon>Comamonadaceae</taxon>
        <taxon>Paracidovorax</taxon>
    </lineage>
</organism>
<evidence type="ECO:0000256" key="3">
    <source>
        <dbReference type="ARBA" id="ARBA00029447"/>
    </source>
</evidence>
<keyword evidence="2" id="KW-0488">Methylation</keyword>
<feature type="transmembrane region" description="Helical" evidence="6">
    <location>
        <begin position="315"/>
        <end position="335"/>
    </location>
</feature>
<dbReference type="Proteomes" id="UP000198781">
    <property type="component" value="Unassembled WGS sequence"/>
</dbReference>
<dbReference type="InterPro" id="IPR051310">
    <property type="entry name" value="MCP_chemotaxis"/>
</dbReference>
<comment type="subcellular location">
    <subcellularLocation>
        <location evidence="1">Membrane</location>
    </subcellularLocation>
</comment>
<feature type="domain" description="HAMP" evidence="8">
    <location>
        <begin position="337"/>
        <end position="389"/>
    </location>
</feature>
<dbReference type="CDD" id="cd06225">
    <property type="entry name" value="HAMP"/>
    <property type="match status" value="1"/>
</dbReference>
<dbReference type="PRINTS" id="PR00260">
    <property type="entry name" value="CHEMTRNSDUCR"/>
</dbReference>
<accession>A0A1G6M8I4</accession>
<comment type="similarity">
    <text evidence="3">Belongs to the methyl-accepting chemotaxis (MCP) protein family.</text>
</comment>
<gene>
    <name evidence="9" type="ORF">SAMN05192589_102347</name>
</gene>
<evidence type="ECO:0000256" key="4">
    <source>
        <dbReference type="PROSITE-ProRule" id="PRU00284"/>
    </source>
</evidence>